<protein>
    <submittedName>
        <fullName evidence="1">Uncharacterized protein</fullName>
    </submittedName>
</protein>
<keyword evidence="2" id="KW-1185">Reference proteome</keyword>
<dbReference type="Proteomes" id="UP000824890">
    <property type="component" value="Unassembled WGS sequence"/>
</dbReference>
<evidence type="ECO:0000313" key="2">
    <source>
        <dbReference type="Proteomes" id="UP000824890"/>
    </source>
</evidence>
<reference evidence="1 2" key="1">
    <citation type="submission" date="2021-05" db="EMBL/GenBank/DDBJ databases">
        <title>Genome Assembly of Synthetic Allotetraploid Brassica napus Reveals Homoeologous Exchanges between Subgenomes.</title>
        <authorList>
            <person name="Davis J.T."/>
        </authorList>
    </citation>
    <scope>NUCLEOTIDE SEQUENCE [LARGE SCALE GENOMIC DNA]</scope>
    <source>
        <strain evidence="2">cv. Da-Ae</strain>
        <tissue evidence="1">Seedling</tissue>
    </source>
</reference>
<comment type="caution">
    <text evidence="1">The sequence shown here is derived from an EMBL/GenBank/DDBJ whole genome shotgun (WGS) entry which is preliminary data.</text>
</comment>
<sequence>MARGGAYRCPEAPPFWSVVSGGQSALSGSTARRSRGRWELQSAFWGLCEIDFLLRSRHALSVREARNGGSSFGSVVVCRFWSRGSFGSDGWFSSVRRFILLLSLVEVCAGGSHYHGGEFVIWSTQAGWCSRSVAVSRKYCQRFKRRSSMLLRWLLARLPHLLFFSSRSLFCGLGCSSTNFSLSVLGNYGHLVALVSLAASLNARSSLTSQHHRGLFELLWWCCMTIVCRSGSG</sequence>
<organism evidence="1 2">
    <name type="scientific">Brassica napus</name>
    <name type="common">Rape</name>
    <dbReference type="NCBI Taxonomy" id="3708"/>
    <lineage>
        <taxon>Eukaryota</taxon>
        <taxon>Viridiplantae</taxon>
        <taxon>Streptophyta</taxon>
        <taxon>Embryophyta</taxon>
        <taxon>Tracheophyta</taxon>
        <taxon>Spermatophyta</taxon>
        <taxon>Magnoliopsida</taxon>
        <taxon>eudicotyledons</taxon>
        <taxon>Gunneridae</taxon>
        <taxon>Pentapetalae</taxon>
        <taxon>rosids</taxon>
        <taxon>malvids</taxon>
        <taxon>Brassicales</taxon>
        <taxon>Brassicaceae</taxon>
        <taxon>Brassiceae</taxon>
        <taxon>Brassica</taxon>
    </lineage>
</organism>
<accession>A0ABQ8AVR5</accession>
<evidence type="ECO:0000313" key="1">
    <source>
        <dbReference type="EMBL" id="KAH0896288.1"/>
    </source>
</evidence>
<gene>
    <name evidence="1" type="ORF">HID58_045856</name>
</gene>
<dbReference type="EMBL" id="JAGKQM010000012">
    <property type="protein sequence ID" value="KAH0896288.1"/>
    <property type="molecule type" value="Genomic_DNA"/>
</dbReference>
<proteinExistence type="predicted"/>
<name>A0ABQ8AVR5_BRANA</name>